<dbReference type="HOGENOM" id="CLU_1548699_0_0_1"/>
<gene>
    <name evidence="1" type="ORF">VHEMI05086</name>
</gene>
<dbReference type="InterPro" id="IPR011009">
    <property type="entry name" value="Kinase-like_dom_sf"/>
</dbReference>
<keyword evidence="2" id="KW-1185">Reference proteome</keyword>
<evidence type="ECO:0000313" key="2">
    <source>
        <dbReference type="Proteomes" id="UP000039046"/>
    </source>
</evidence>
<sequence>MERHIFQTLEAKGFTWFSHYRGASLTFDNPIKYPFLVLEWIEGSSSQPIRGTLLAQIAQIQLSLISSTLEERSITASAFFQRRIRNQLNRTRCRLFAMDHGDMKPANIIVDEEYHVKYIIDWDLRQWFLSLKRRSCHVFCGRMRQQVTPQAEACSRIDNYTSGPFPHKIRKQL</sequence>
<name>A0A0A1SX33_9HYPO</name>
<dbReference type="SUPFAM" id="SSF56112">
    <property type="entry name" value="Protein kinase-like (PK-like)"/>
    <property type="match status" value="1"/>
</dbReference>
<protein>
    <recommendedName>
        <fullName evidence="3">Protein kinase domain-containing protein</fullName>
    </recommendedName>
</protein>
<dbReference type="InterPro" id="IPR008271">
    <property type="entry name" value="Ser/Thr_kinase_AS"/>
</dbReference>
<organism evidence="1 2">
    <name type="scientific">[Torrubiella] hemipterigena</name>
    <dbReference type="NCBI Taxonomy" id="1531966"/>
    <lineage>
        <taxon>Eukaryota</taxon>
        <taxon>Fungi</taxon>
        <taxon>Dikarya</taxon>
        <taxon>Ascomycota</taxon>
        <taxon>Pezizomycotina</taxon>
        <taxon>Sordariomycetes</taxon>
        <taxon>Hypocreomycetidae</taxon>
        <taxon>Hypocreales</taxon>
        <taxon>Clavicipitaceae</taxon>
        <taxon>Clavicipitaceae incertae sedis</taxon>
        <taxon>'Torrubiella' clade</taxon>
    </lineage>
</organism>
<evidence type="ECO:0008006" key="3">
    <source>
        <dbReference type="Google" id="ProtNLM"/>
    </source>
</evidence>
<accession>A0A0A1SX33</accession>
<dbReference type="AlphaFoldDB" id="A0A0A1SX33"/>
<evidence type="ECO:0000313" key="1">
    <source>
        <dbReference type="EMBL" id="CEJ89231.1"/>
    </source>
</evidence>
<proteinExistence type="predicted"/>
<dbReference type="Proteomes" id="UP000039046">
    <property type="component" value="Unassembled WGS sequence"/>
</dbReference>
<dbReference type="GO" id="GO:0004672">
    <property type="term" value="F:protein kinase activity"/>
    <property type="evidence" value="ECO:0007669"/>
    <property type="project" value="InterPro"/>
</dbReference>
<dbReference type="PROSITE" id="PS00108">
    <property type="entry name" value="PROTEIN_KINASE_ST"/>
    <property type="match status" value="1"/>
</dbReference>
<dbReference type="EMBL" id="CDHN01000002">
    <property type="protein sequence ID" value="CEJ89231.1"/>
    <property type="molecule type" value="Genomic_DNA"/>
</dbReference>
<dbReference type="OrthoDB" id="5327538at2759"/>
<reference evidence="1 2" key="1">
    <citation type="journal article" date="2015" name="Genome Announc.">
        <title>Draft Genome Sequence and Gene Annotation of the Entomopathogenic Fungus Verticillium hemipterigenum.</title>
        <authorList>
            <person name="Horn F."/>
            <person name="Habel A."/>
            <person name="Scharf D.H."/>
            <person name="Dworschak J."/>
            <person name="Brakhage A.A."/>
            <person name="Guthke R."/>
            <person name="Hertweck C."/>
            <person name="Linde J."/>
        </authorList>
    </citation>
    <scope>NUCLEOTIDE SEQUENCE [LARGE SCALE GENOMIC DNA]</scope>
</reference>